<evidence type="ECO:0000313" key="2">
    <source>
        <dbReference type="Proteomes" id="UP001469553"/>
    </source>
</evidence>
<comment type="caution">
    <text evidence="1">The sequence shown here is derived from an EMBL/GenBank/DDBJ whole genome shotgun (WGS) entry which is preliminary data.</text>
</comment>
<sequence>FPTSDSSSHPVFPFFLPLCHPRERSESLEKLGLKVFLESMGLLDLKGTRE</sequence>
<reference evidence="1 2" key="1">
    <citation type="submission" date="2021-06" db="EMBL/GenBank/DDBJ databases">
        <authorList>
            <person name="Palmer J.M."/>
        </authorList>
    </citation>
    <scope>NUCLEOTIDE SEQUENCE [LARGE SCALE GENOMIC DNA]</scope>
    <source>
        <strain evidence="1 2">AS_MEX2019</strain>
        <tissue evidence="1">Muscle</tissue>
    </source>
</reference>
<dbReference type="Proteomes" id="UP001469553">
    <property type="component" value="Unassembled WGS sequence"/>
</dbReference>
<gene>
    <name evidence="1" type="ORF">AMECASPLE_034557</name>
</gene>
<dbReference type="EMBL" id="JAHRIP010089560">
    <property type="protein sequence ID" value="MEQ2316648.1"/>
    <property type="molecule type" value="Genomic_DNA"/>
</dbReference>
<protein>
    <submittedName>
        <fullName evidence="1">Uncharacterized protein</fullName>
    </submittedName>
</protein>
<name>A0ABV1ADK1_9TELE</name>
<keyword evidence="2" id="KW-1185">Reference proteome</keyword>
<proteinExistence type="predicted"/>
<organism evidence="1 2">
    <name type="scientific">Ameca splendens</name>
    <dbReference type="NCBI Taxonomy" id="208324"/>
    <lineage>
        <taxon>Eukaryota</taxon>
        <taxon>Metazoa</taxon>
        <taxon>Chordata</taxon>
        <taxon>Craniata</taxon>
        <taxon>Vertebrata</taxon>
        <taxon>Euteleostomi</taxon>
        <taxon>Actinopterygii</taxon>
        <taxon>Neopterygii</taxon>
        <taxon>Teleostei</taxon>
        <taxon>Neoteleostei</taxon>
        <taxon>Acanthomorphata</taxon>
        <taxon>Ovalentaria</taxon>
        <taxon>Atherinomorphae</taxon>
        <taxon>Cyprinodontiformes</taxon>
        <taxon>Goodeidae</taxon>
        <taxon>Ameca</taxon>
    </lineage>
</organism>
<feature type="non-terminal residue" evidence="1">
    <location>
        <position position="1"/>
    </location>
</feature>
<evidence type="ECO:0000313" key="1">
    <source>
        <dbReference type="EMBL" id="MEQ2316648.1"/>
    </source>
</evidence>
<accession>A0ABV1ADK1</accession>